<dbReference type="Proteomes" id="UP001208017">
    <property type="component" value="Unassembled WGS sequence"/>
</dbReference>
<protein>
    <recommendedName>
        <fullName evidence="3">Motility protein</fullName>
    </recommendedName>
</protein>
<reference evidence="1 2" key="1">
    <citation type="submission" date="2022-11" db="EMBL/GenBank/DDBJ databases">
        <title>Study of microbial diversity in lake waters.</title>
        <authorList>
            <person name="Zhang J."/>
        </authorList>
    </citation>
    <scope>NUCLEOTIDE SEQUENCE [LARGE SCALE GENOMIC DNA]</scope>
    <source>
        <strain evidence="1 2">DT12</strain>
    </source>
</reference>
<organism evidence="1 2">
    <name type="scientific">Tumebacillus lacus</name>
    <dbReference type="NCBI Taxonomy" id="2995335"/>
    <lineage>
        <taxon>Bacteria</taxon>
        <taxon>Bacillati</taxon>
        <taxon>Bacillota</taxon>
        <taxon>Bacilli</taxon>
        <taxon>Bacillales</taxon>
        <taxon>Alicyclobacillaceae</taxon>
        <taxon>Tumebacillus</taxon>
    </lineage>
</organism>
<accession>A0ABT3X0M5</accession>
<gene>
    <name evidence="1" type="ORF">OS242_10795</name>
</gene>
<evidence type="ECO:0008006" key="3">
    <source>
        <dbReference type="Google" id="ProtNLM"/>
    </source>
</evidence>
<dbReference type="RefSeq" id="WP_267151694.1">
    <property type="nucleotide sequence ID" value="NZ_JAPMLT010000004.1"/>
</dbReference>
<dbReference type="EMBL" id="JAPMLT010000004">
    <property type="protein sequence ID" value="MCX7570449.1"/>
    <property type="molecule type" value="Genomic_DNA"/>
</dbReference>
<evidence type="ECO:0000313" key="2">
    <source>
        <dbReference type="Proteomes" id="UP001208017"/>
    </source>
</evidence>
<keyword evidence="2" id="KW-1185">Reference proteome</keyword>
<evidence type="ECO:0000313" key="1">
    <source>
        <dbReference type="EMBL" id="MCX7570449.1"/>
    </source>
</evidence>
<sequence length="53" mass="5642">MNVSNVQTSVNLWAMQQAMAMQQVQALAPVTQGIVNNLAALQSGVGVNLDVRM</sequence>
<comment type="caution">
    <text evidence="1">The sequence shown here is derived from an EMBL/GenBank/DDBJ whole genome shotgun (WGS) entry which is preliminary data.</text>
</comment>
<proteinExistence type="predicted"/>
<name>A0ABT3X0M5_9BACL</name>